<keyword evidence="1" id="KW-1133">Transmembrane helix</keyword>
<dbReference type="EMBL" id="CACRTB010000035">
    <property type="protein sequence ID" value="VYT31991.1"/>
    <property type="molecule type" value="Genomic_DNA"/>
</dbReference>
<feature type="transmembrane region" description="Helical" evidence="1">
    <location>
        <begin position="14"/>
        <end position="34"/>
    </location>
</feature>
<accession>A0A6N2VTS9</accession>
<reference evidence="2" key="1">
    <citation type="submission" date="2019-11" db="EMBL/GenBank/DDBJ databases">
        <authorList>
            <person name="Feng L."/>
        </authorList>
    </citation>
    <scope>NUCLEOTIDE SEQUENCE</scope>
    <source>
        <strain evidence="2">BcaccaeLFYP20</strain>
    </source>
</reference>
<name>A0A6N2VTS9_9BACE</name>
<gene>
    <name evidence="2" type="ORF">BCLFYP20_03169</name>
</gene>
<dbReference type="AlphaFoldDB" id="A0A6N2VTS9"/>
<proteinExistence type="predicted"/>
<keyword evidence="1" id="KW-0472">Membrane</keyword>
<organism evidence="2">
    <name type="scientific">Bacteroides caccae</name>
    <dbReference type="NCBI Taxonomy" id="47678"/>
    <lineage>
        <taxon>Bacteria</taxon>
        <taxon>Pseudomonadati</taxon>
        <taxon>Bacteroidota</taxon>
        <taxon>Bacteroidia</taxon>
        <taxon>Bacteroidales</taxon>
        <taxon>Bacteroidaceae</taxon>
        <taxon>Bacteroides</taxon>
    </lineage>
</organism>
<evidence type="ECO:0000313" key="2">
    <source>
        <dbReference type="EMBL" id="VYT31991.1"/>
    </source>
</evidence>
<keyword evidence="1" id="KW-0812">Transmembrane</keyword>
<sequence>MQFKIIGINLFSTIYYNFITFSLSKVIRFPILIFRKGVIKNARKGIYVCIYNVMVF</sequence>
<protein>
    <submittedName>
        <fullName evidence="2">Uncharacterized protein</fullName>
    </submittedName>
</protein>
<evidence type="ECO:0000256" key="1">
    <source>
        <dbReference type="SAM" id="Phobius"/>
    </source>
</evidence>